<dbReference type="Proteomes" id="UP000007939">
    <property type="component" value="Chromosome"/>
</dbReference>
<keyword evidence="3" id="KW-1185">Reference proteome</keyword>
<reference evidence="2 3" key="2">
    <citation type="journal article" date="2012" name="Stand. Genomic Sci.">
        <title>Complete genome sequence of the termite hindgut bacterium Spirochaeta coccoides type strain (SPN1(T)), reclassification in the genus Sphaerochaeta as Sphaerochaeta coccoides comb. nov. and emendations of the family Spirochaetaceae and the genus Sphaerochaeta.</title>
        <authorList>
            <person name="Abt B."/>
            <person name="Han C."/>
            <person name="Scheuner C."/>
            <person name="Lu M."/>
            <person name="Lapidus A."/>
            <person name="Nolan M."/>
            <person name="Lucas S."/>
            <person name="Hammon N."/>
            <person name="Deshpande S."/>
            <person name="Cheng J.F."/>
            <person name="Tapia R."/>
            <person name="Goodwin L.A."/>
            <person name="Pitluck S."/>
            <person name="Liolios K."/>
            <person name="Pagani I."/>
            <person name="Ivanova N."/>
            <person name="Mavromatis K."/>
            <person name="Mikhailova N."/>
            <person name="Huntemann M."/>
            <person name="Pati A."/>
            <person name="Chen A."/>
            <person name="Palaniappan K."/>
            <person name="Land M."/>
            <person name="Hauser L."/>
            <person name="Brambilla E.M."/>
            <person name="Rohde M."/>
            <person name="Spring S."/>
            <person name="Gronow S."/>
            <person name="Goker M."/>
            <person name="Woyke T."/>
            <person name="Bristow J."/>
            <person name="Eisen J.A."/>
            <person name="Markowitz V."/>
            <person name="Hugenholtz P."/>
            <person name="Kyrpides N.C."/>
            <person name="Klenk H.P."/>
            <person name="Detter J.C."/>
        </authorList>
    </citation>
    <scope>NUCLEOTIDE SEQUENCE [LARGE SCALE GENOMIC DNA]</scope>
    <source>
        <strain evidence="3">ATCC BAA-1237 / DSM 17374 / SPN1</strain>
    </source>
</reference>
<evidence type="ECO:0000313" key="2">
    <source>
        <dbReference type="EMBL" id="AEC02717.1"/>
    </source>
</evidence>
<evidence type="ECO:0000259" key="1">
    <source>
        <dbReference type="Pfam" id="PF01425"/>
    </source>
</evidence>
<dbReference type="InterPro" id="IPR023631">
    <property type="entry name" value="Amidase_dom"/>
</dbReference>
<dbReference type="STRING" id="760011.Spico_1514"/>
<dbReference type="InterPro" id="IPR036928">
    <property type="entry name" value="AS_sf"/>
</dbReference>
<dbReference type="SUPFAM" id="SSF75304">
    <property type="entry name" value="Amidase signature (AS) enzymes"/>
    <property type="match status" value="1"/>
</dbReference>
<dbReference type="eggNOG" id="COG0154">
    <property type="taxonomic scope" value="Bacteria"/>
</dbReference>
<name>F4GIU9_PARC1</name>
<protein>
    <recommendedName>
        <fullName evidence="1">Amidase domain-containing protein</fullName>
    </recommendedName>
</protein>
<accession>F4GIU9</accession>
<feature type="domain" description="Amidase" evidence="1">
    <location>
        <begin position="94"/>
        <end position="193"/>
    </location>
</feature>
<dbReference type="HOGENOM" id="CLU_805940_0_0_12"/>
<sequence>MNSSRTAMYAQKTFLALKNPYSSVDEVHPAILADFGRIMEDEDVRYVGVKNRVQIPPTLMSKLRKGGSYRLHTLDVASHGGRAIDIFLRNPVTGRPMTGSSSGTAINVRIGINDIGIGTDGGGSVLAPALCLNLYACISPLIESEWLSRFSRTSTDGISFRPSVGFITRDYDELLRVVSCVLDLDMADMEKNTREMASVFPVPESSDTSDRDGSSVLVMESFAKEKFHSLSCPDVYDSRMPLIEFLKDVLPTCDAIIAHEGPVDVAGFGDSVFGHWDARTRILQRAGKKGLLRVVTMAGASAIAVPSHEFASGIVLICESTPEKIARMLCAARLFVVPEDDMTALYISNPAHYFPVGFNDVSEDYFIPAGERK</sequence>
<dbReference type="Pfam" id="PF01425">
    <property type="entry name" value="Amidase"/>
    <property type="match status" value="1"/>
</dbReference>
<dbReference type="RefSeq" id="WP_013740111.1">
    <property type="nucleotide sequence ID" value="NC_015436.1"/>
</dbReference>
<evidence type="ECO:0000313" key="3">
    <source>
        <dbReference type="Proteomes" id="UP000007939"/>
    </source>
</evidence>
<reference evidence="3" key="1">
    <citation type="submission" date="2011-04" db="EMBL/GenBank/DDBJ databases">
        <title>The complete genome of Spirochaeta coccoides DSM 17374.</title>
        <authorList>
            <person name="Lucas S."/>
            <person name="Copeland A."/>
            <person name="Lapidus A."/>
            <person name="Bruce D."/>
            <person name="Goodwin L."/>
            <person name="Pitluck S."/>
            <person name="Peters L."/>
            <person name="Kyrpides N."/>
            <person name="Mavromatis K."/>
            <person name="Pagani I."/>
            <person name="Ivanova N."/>
            <person name="Ovchinnikova G."/>
            <person name="Lu M."/>
            <person name="Detter J.C."/>
            <person name="Tapia R."/>
            <person name="Han C."/>
            <person name="Land M."/>
            <person name="Hauser L."/>
            <person name="Markowitz V."/>
            <person name="Cheng J.-F."/>
            <person name="Hugenholtz P."/>
            <person name="Woyke T."/>
            <person name="Wu D."/>
            <person name="Spring S."/>
            <person name="Schroeder M."/>
            <person name="Brambilla E."/>
            <person name="Klenk H.-P."/>
            <person name="Eisen J.A."/>
        </authorList>
    </citation>
    <scope>NUCLEOTIDE SEQUENCE [LARGE SCALE GENOMIC DNA]</scope>
    <source>
        <strain evidence="3">ATCC BAA-1237 / DSM 17374 / SPN1</strain>
    </source>
</reference>
<dbReference type="KEGG" id="scc:Spico_1514"/>
<dbReference type="Gene3D" id="3.90.1300.10">
    <property type="entry name" value="Amidase signature (AS) domain"/>
    <property type="match status" value="1"/>
</dbReference>
<organism evidence="2 3">
    <name type="scientific">Parasphaerochaeta coccoides (strain ATCC BAA-1237 / DSM 17374 / SPN1)</name>
    <name type="common">Sphaerochaeta coccoides</name>
    <dbReference type="NCBI Taxonomy" id="760011"/>
    <lineage>
        <taxon>Bacteria</taxon>
        <taxon>Pseudomonadati</taxon>
        <taxon>Spirochaetota</taxon>
        <taxon>Spirochaetia</taxon>
        <taxon>Spirochaetales</taxon>
        <taxon>Sphaerochaetaceae</taxon>
        <taxon>Parasphaerochaeta</taxon>
    </lineage>
</organism>
<dbReference type="AlphaFoldDB" id="F4GIU9"/>
<gene>
    <name evidence="2" type="ordered locus">Spico_1514</name>
</gene>
<dbReference type="EMBL" id="CP002659">
    <property type="protein sequence ID" value="AEC02717.1"/>
    <property type="molecule type" value="Genomic_DNA"/>
</dbReference>
<proteinExistence type="predicted"/>